<comment type="caution">
    <text evidence="1">The sequence shown here is derived from an EMBL/GenBank/DDBJ whole genome shotgun (WGS) entry which is preliminary data.</text>
</comment>
<sequence length="142" mass="16111">MDRIRQRLFRKATRVENRGQELLVFRVMQGGVNGDTIMEEIIGSHEHIYVFPTTLFRNDSKENPVSVYVHLVGTGVQQSQWWTPIDPSMIKYNAKVLLAGHASAEIPIDAVPRKGTEFGRRRIVINVKIGLNKIMEKIVGAN</sequence>
<accession>A0AAV5IWV2</accession>
<dbReference type="AlphaFoldDB" id="A0AAV5IWV2"/>
<protein>
    <submittedName>
        <fullName evidence="1">Uncharacterized protein</fullName>
    </submittedName>
</protein>
<evidence type="ECO:0000313" key="2">
    <source>
        <dbReference type="Proteomes" id="UP001054252"/>
    </source>
</evidence>
<dbReference type="Proteomes" id="UP001054252">
    <property type="component" value="Unassembled WGS sequence"/>
</dbReference>
<name>A0AAV5IWV2_9ROSI</name>
<dbReference type="EMBL" id="BPVZ01000025">
    <property type="protein sequence ID" value="GKV06352.1"/>
    <property type="molecule type" value="Genomic_DNA"/>
</dbReference>
<reference evidence="1 2" key="1">
    <citation type="journal article" date="2021" name="Commun. Biol.">
        <title>The genome of Shorea leprosula (Dipterocarpaceae) highlights the ecological relevance of drought in aseasonal tropical rainforests.</title>
        <authorList>
            <person name="Ng K.K.S."/>
            <person name="Kobayashi M.J."/>
            <person name="Fawcett J.A."/>
            <person name="Hatakeyama M."/>
            <person name="Paape T."/>
            <person name="Ng C.H."/>
            <person name="Ang C.C."/>
            <person name="Tnah L.H."/>
            <person name="Lee C.T."/>
            <person name="Nishiyama T."/>
            <person name="Sese J."/>
            <person name="O'Brien M.J."/>
            <person name="Copetti D."/>
            <person name="Mohd Noor M.I."/>
            <person name="Ong R.C."/>
            <person name="Putra M."/>
            <person name="Sireger I.Z."/>
            <person name="Indrioko S."/>
            <person name="Kosugi Y."/>
            <person name="Izuno A."/>
            <person name="Isagi Y."/>
            <person name="Lee S.L."/>
            <person name="Shimizu K.K."/>
        </authorList>
    </citation>
    <scope>NUCLEOTIDE SEQUENCE [LARGE SCALE GENOMIC DNA]</scope>
    <source>
        <strain evidence="1">214</strain>
    </source>
</reference>
<keyword evidence="2" id="KW-1185">Reference proteome</keyword>
<proteinExistence type="predicted"/>
<gene>
    <name evidence="1" type="ORF">SLEP1_g18252</name>
</gene>
<evidence type="ECO:0000313" key="1">
    <source>
        <dbReference type="EMBL" id="GKV06352.1"/>
    </source>
</evidence>
<organism evidence="1 2">
    <name type="scientific">Rubroshorea leprosula</name>
    <dbReference type="NCBI Taxonomy" id="152421"/>
    <lineage>
        <taxon>Eukaryota</taxon>
        <taxon>Viridiplantae</taxon>
        <taxon>Streptophyta</taxon>
        <taxon>Embryophyta</taxon>
        <taxon>Tracheophyta</taxon>
        <taxon>Spermatophyta</taxon>
        <taxon>Magnoliopsida</taxon>
        <taxon>eudicotyledons</taxon>
        <taxon>Gunneridae</taxon>
        <taxon>Pentapetalae</taxon>
        <taxon>rosids</taxon>
        <taxon>malvids</taxon>
        <taxon>Malvales</taxon>
        <taxon>Dipterocarpaceae</taxon>
        <taxon>Rubroshorea</taxon>
    </lineage>
</organism>